<evidence type="ECO:0000313" key="1">
    <source>
        <dbReference type="EMBL" id="KIX13144.1"/>
    </source>
</evidence>
<dbReference type="Proteomes" id="UP000032233">
    <property type="component" value="Unassembled WGS sequence"/>
</dbReference>
<comment type="caution">
    <text evidence="1">The sequence shown here is derived from an EMBL/GenBank/DDBJ whole genome shotgun (WGS) entry which is preliminary data.</text>
</comment>
<protein>
    <submittedName>
        <fullName evidence="1">Uncharacterized protein</fullName>
    </submittedName>
</protein>
<dbReference type="STRING" id="1429043.X474_15320"/>
<dbReference type="AlphaFoldDB" id="A0A0D2J4T4"/>
<dbReference type="EMBL" id="AZAC01000018">
    <property type="protein sequence ID" value="KIX13144.1"/>
    <property type="molecule type" value="Genomic_DNA"/>
</dbReference>
<gene>
    <name evidence="1" type="ORF">X474_15320</name>
</gene>
<evidence type="ECO:0000313" key="2">
    <source>
        <dbReference type="Proteomes" id="UP000032233"/>
    </source>
</evidence>
<name>A0A0D2J4T4_9BACT</name>
<proteinExistence type="predicted"/>
<keyword evidence="2" id="KW-1185">Reference proteome</keyword>
<dbReference type="InParanoid" id="A0A0D2J4T4"/>
<sequence length="40" mass="4864">MRFLLRVSFFRLFGLLKKGILPFRKKIKQQVEMDLIQVLI</sequence>
<accession>A0A0D2J4T4</accession>
<reference evidence="1 2" key="1">
    <citation type="submission" date="2013-11" db="EMBL/GenBank/DDBJ databases">
        <title>Metagenomic analysis of a methanogenic consortium involved in long chain n-alkane degradation.</title>
        <authorList>
            <person name="Davidova I.A."/>
            <person name="Callaghan A.V."/>
            <person name="Wawrik B."/>
            <person name="Pruitt S."/>
            <person name="Marks C."/>
            <person name="Duncan K.E."/>
            <person name="Suflita J.M."/>
        </authorList>
    </citation>
    <scope>NUCLEOTIDE SEQUENCE [LARGE SCALE GENOMIC DNA]</scope>
    <source>
        <strain evidence="1 2">SPR</strain>
    </source>
</reference>
<organism evidence="1 2">
    <name type="scientific">Dethiosulfatarculus sandiegensis</name>
    <dbReference type="NCBI Taxonomy" id="1429043"/>
    <lineage>
        <taxon>Bacteria</taxon>
        <taxon>Pseudomonadati</taxon>
        <taxon>Thermodesulfobacteriota</taxon>
        <taxon>Desulfarculia</taxon>
        <taxon>Desulfarculales</taxon>
        <taxon>Desulfarculaceae</taxon>
        <taxon>Dethiosulfatarculus</taxon>
    </lineage>
</organism>